<gene>
    <name evidence="2" type="ORF">GPUH_LOCUS9811</name>
</gene>
<dbReference type="WBParaSite" id="GPUH_0000982201-mRNA-1">
    <property type="protein sequence ID" value="GPUH_0000982201-mRNA-1"/>
    <property type="gene ID" value="GPUH_0000982201"/>
</dbReference>
<dbReference type="EMBL" id="UYRT01034012">
    <property type="protein sequence ID" value="VDK77838.1"/>
    <property type="molecule type" value="Genomic_DNA"/>
</dbReference>
<evidence type="ECO:0000256" key="1">
    <source>
        <dbReference type="SAM" id="MobiDB-lite"/>
    </source>
</evidence>
<sequence length="82" mass="8976">MQASFPQNGTQSSGTQQMKTHKKGVVVSGAFVIPKQKIRKLERQITLYDTAPINGSKPTPEKPVLPQVVERWLIGTGLYGLA</sequence>
<dbReference type="Proteomes" id="UP000271098">
    <property type="component" value="Unassembled WGS sequence"/>
</dbReference>
<evidence type="ECO:0000313" key="3">
    <source>
        <dbReference type="Proteomes" id="UP000271098"/>
    </source>
</evidence>
<organism evidence="4">
    <name type="scientific">Gongylonema pulchrum</name>
    <dbReference type="NCBI Taxonomy" id="637853"/>
    <lineage>
        <taxon>Eukaryota</taxon>
        <taxon>Metazoa</taxon>
        <taxon>Ecdysozoa</taxon>
        <taxon>Nematoda</taxon>
        <taxon>Chromadorea</taxon>
        <taxon>Rhabditida</taxon>
        <taxon>Spirurina</taxon>
        <taxon>Spiruromorpha</taxon>
        <taxon>Spiruroidea</taxon>
        <taxon>Gongylonematidae</taxon>
        <taxon>Gongylonema</taxon>
    </lineage>
</organism>
<feature type="compositionally biased region" description="Polar residues" evidence="1">
    <location>
        <begin position="1"/>
        <end position="18"/>
    </location>
</feature>
<proteinExistence type="predicted"/>
<accession>A0A183DM70</accession>
<keyword evidence="3" id="KW-1185">Reference proteome</keyword>
<reference evidence="2 3" key="2">
    <citation type="submission" date="2018-11" db="EMBL/GenBank/DDBJ databases">
        <authorList>
            <consortium name="Pathogen Informatics"/>
        </authorList>
    </citation>
    <scope>NUCLEOTIDE SEQUENCE [LARGE SCALE GENOMIC DNA]</scope>
</reference>
<evidence type="ECO:0000313" key="2">
    <source>
        <dbReference type="EMBL" id="VDK77838.1"/>
    </source>
</evidence>
<name>A0A183DM70_9BILA</name>
<dbReference type="AlphaFoldDB" id="A0A183DM70"/>
<protein>
    <submittedName>
        <fullName evidence="4">Transposase</fullName>
    </submittedName>
</protein>
<feature type="region of interest" description="Disordered" evidence="1">
    <location>
        <begin position="1"/>
        <end position="21"/>
    </location>
</feature>
<evidence type="ECO:0000313" key="4">
    <source>
        <dbReference type="WBParaSite" id="GPUH_0000982201-mRNA-1"/>
    </source>
</evidence>
<reference evidence="4" key="1">
    <citation type="submission" date="2016-06" db="UniProtKB">
        <authorList>
            <consortium name="WormBaseParasite"/>
        </authorList>
    </citation>
    <scope>IDENTIFICATION</scope>
</reference>